<feature type="domain" description="RING-type" evidence="5">
    <location>
        <begin position="18"/>
        <end position="53"/>
    </location>
</feature>
<dbReference type="Gene3D" id="3.30.40.10">
    <property type="entry name" value="Zinc/RING finger domain, C3HC4 (zinc finger)"/>
    <property type="match status" value="2"/>
</dbReference>
<dbReference type="PANTHER" id="PTHR14879:SF5">
    <property type="entry name" value="RING-TYPE DOMAIN-CONTAINING PROTEIN"/>
    <property type="match status" value="1"/>
</dbReference>
<dbReference type="FunFam" id="1.10.1170.10:FF:000002">
    <property type="entry name" value="Baculoviral IAP repeat containing 7"/>
    <property type="match status" value="1"/>
</dbReference>
<dbReference type="EMBL" id="CAJNOG010000300">
    <property type="protein sequence ID" value="CAF1157136.1"/>
    <property type="molecule type" value="Genomic_DNA"/>
</dbReference>
<dbReference type="PANTHER" id="PTHR14879">
    <property type="entry name" value="CASPASE REGULATOR, RING FINGER DOMAIN-CONTAINING"/>
    <property type="match status" value="1"/>
</dbReference>
<evidence type="ECO:0000256" key="3">
    <source>
        <dbReference type="ARBA" id="ARBA00022833"/>
    </source>
</evidence>
<dbReference type="AlphaFoldDB" id="A0A814T7T5"/>
<evidence type="ECO:0000313" key="7">
    <source>
        <dbReference type="Proteomes" id="UP000663845"/>
    </source>
</evidence>
<dbReference type="InterPro" id="IPR013083">
    <property type="entry name" value="Znf_RING/FYVE/PHD"/>
</dbReference>
<proteinExistence type="predicted"/>
<reference evidence="6" key="1">
    <citation type="submission" date="2021-02" db="EMBL/GenBank/DDBJ databases">
        <authorList>
            <person name="Nowell W R."/>
        </authorList>
    </citation>
    <scope>NUCLEOTIDE SEQUENCE</scope>
</reference>
<organism evidence="6 7">
    <name type="scientific">Adineta steineri</name>
    <dbReference type="NCBI Taxonomy" id="433720"/>
    <lineage>
        <taxon>Eukaryota</taxon>
        <taxon>Metazoa</taxon>
        <taxon>Spiralia</taxon>
        <taxon>Gnathifera</taxon>
        <taxon>Rotifera</taxon>
        <taxon>Eurotatoria</taxon>
        <taxon>Bdelloidea</taxon>
        <taxon>Adinetida</taxon>
        <taxon>Adinetidae</taxon>
        <taxon>Adineta</taxon>
    </lineage>
</organism>
<gene>
    <name evidence="6" type="ORF">JYZ213_LOCUS24435</name>
</gene>
<dbReference type="PROSITE" id="PS50089">
    <property type="entry name" value="ZF_RING_2"/>
    <property type="match status" value="2"/>
</dbReference>
<accession>A0A814T7T5</accession>
<evidence type="ECO:0000256" key="4">
    <source>
        <dbReference type="PROSITE-ProRule" id="PRU00175"/>
    </source>
</evidence>
<dbReference type="GO" id="GO:0008270">
    <property type="term" value="F:zinc ion binding"/>
    <property type="evidence" value="ECO:0007669"/>
    <property type="project" value="UniProtKB-KW"/>
</dbReference>
<keyword evidence="1" id="KW-0479">Metal-binding</keyword>
<dbReference type="InterPro" id="IPR051728">
    <property type="entry name" value="RING-FYVE_E3_ubiquitin-ligase"/>
</dbReference>
<feature type="domain" description="RING-type" evidence="5">
    <location>
        <begin position="109"/>
        <end position="142"/>
    </location>
</feature>
<dbReference type="SMART" id="SM00184">
    <property type="entry name" value="RING"/>
    <property type="match status" value="2"/>
</dbReference>
<name>A0A814T7T5_9BILA</name>
<protein>
    <recommendedName>
        <fullName evidence="5">RING-type domain-containing protein</fullName>
    </recommendedName>
</protein>
<keyword evidence="2 4" id="KW-0863">Zinc-finger</keyword>
<sequence>MLKWLCNSPSESIIIEQCKLCSQRQASVMYKPCGHLIACDECSSLMKKCLICRVPIDSIVSFQELCSENNTNVPVKSEIVTLPINNVNETTTVARLQQQLDEIREQVHCPICMDRLKNMVFLCGHGLCQSCGDRVQECPICRKQIEKSIILYT</sequence>
<keyword evidence="3" id="KW-0862">Zinc</keyword>
<dbReference type="SUPFAM" id="SSF57850">
    <property type="entry name" value="RING/U-box"/>
    <property type="match status" value="1"/>
</dbReference>
<evidence type="ECO:0000256" key="1">
    <source>
        <dbReference type="ARBA" id="ARBA00022723"/>
    </source>
</evidence>
<dbReference type="InterPro" id="IPR001841">
    <property type="entry name" value="Znf_RING"/>
</dbReference>
<evidence type="ECO:0000259" key="5">
    <source>
        <dbReference type="PROSITE" id="PS50089"/>
    </source>
</evidence>
<evidence type="ECO:0000256" key="2">
    <source>
        <dbReference type="ARBA" id="ARBA00022771"/>
    </source>
</evidence>
<comment type="caution">
    <text evidence="6">The sequence shown here is derived from an EMBL/GenBank/DDBJ whole genome shotgun (WGS) entry which is preliminary data.</text>
</comment>
<dbReference type="Proteomes" id="UP000663845">
    <property type="component" value="Unassembled WGS sequence"/>
</dbReference>
<evidence type="ECO:0000313" key="6">
    <source>
        <dbReference type="EMBL" id="CAF1157136.1"/>
    </source>
</evidence>
<dbReference type="Pfam" id="PF13920">
    <property type="entry name" value="zf-C3HC4_3"/>
    <property type="match status" value="2"/>
</dbReference>